<dbReference type="SMART" id="SM00256">
    <property type="entry name" value="FBOX"/>
    <property type="match status" value="1"/>
</dbReference>
<gene>
    <name evidence="3" type="ORF">URODEC1_LOCUS34359</name>
</gene>
<dbReference type="EMBL" id="OZ075126">
    <property type="protein sequence ID" value="CAL4943748.1"/>
    <property type="molecule type" value="Genomic_DNA"/>
</dbReference>
<feature type="domain" description="F-box" evidence="2">
    <location>
        <begin position="6"/>
        <end position="52"/>
    </location>
</feature>
<proteinExistence type="predicted"/>
<dbReference type="Proteomes" id="UP001497457">
    <property type="component" value="Chromosome 16b"/>
</dbReference>
<dbReference type="Gene3D" id="1.20.1280.50">
    <property type="match status" value="1"/>
</dbReference>
<dbReference type="PROSITE" id="PS50181">
    <property type="entry name" value="FBOX"/>
    <property type="match status" value="1"/>
</dbReference>
<accession>A0ABC8YGC5</accession>
<organism evidence="3 4">
    <name type="scientific">Urochloa decumbens</name>
    <dbReference type="NCBI Taxonomy" id="240449"/>
    <lineage>
        <taxon>Eukaryota</taxon>
        <taxon>Viridiplantae</taxon>
        <taxon>Streptophyta</taxon>
        <taxon>Embryophyta</taxon>
        <taxon>Tracheophyta</taxon>
        <taxon>Spermatophyta</taxon>
        <taxon>Magnoliopsida</taxon>
        <taxon>Liliopsida</taxon>
        <taxon>Poales</taxon>
        <taxon>Poaceae</taxon>
        <taxon>PACMAD clade</taxon>
        <taxon>Panicoideae</taxon>
        <taxon>Panicodae</taxon>
        <taxon>Paniceae</taxon>
        <taxon>Melinidinae</taxon>
        <taxon>Urochloa</taxon>
    </lineage>
</organism>
<dbReference type="Pfam" id="PF12937">
    <property type="entry name" value="F-box-like"/>
    <property type="match status" value="1"/>
</dbReference>
<evidence type="ECO:0000313" key="3">
    <source>
        <dbReference type="EMBL" id="CAL4943748.1"/>
    </source>
</evidence>
<dbReference type="SUPFAM" id="SSF81383">
    <property type="entry name" value="F-box domain"/>
    <property type="match status" value="1"/>
</dbReference>
<name>A0ABC8YGC5_9POAL</name>
<keyword evidence="1" id="KW-0732">Signal</keyword>
<dbReference type="InterPro" id="IPR036047">
    <property type="entry name" value="F-box-like_dom_sf"/>
</dbReference>
<dbReference type="AlphaFoldDB" id="A0ABC8YGC5"/>
<feature type="chain" id="PRO_5044853424" description="F-box domain-containing protein" evidence="1">
    <location>
        <begin position="19"/>
        <end position="252"/>
    </location>
</feature>
<evidence type="ECO:0000259" key="2">
    <source>
        <dbReference type="PROSITE" id="PS50181"/>
    </source>
</evidence>
<reference evidence="3" key="1">
    <citation type="submission" date="2024-10" db="EMBL/GenBank/DDBJ databases">
        <authorList>
            <person name="Ryan C."/>
        </authorList>
    </citation>
    <scope>NUCLEOTIDE SEQUENCE [LARGE SCALE GENOMIC DNA]</scope>
</reference>
<evidence type="ECO:0000256" key="1">
    <source>
        <dbReference type="SAM" id="SignalP"/>
    </source>
</evidence>
<evidence type="ECO:0000313" key="4">
    <source>
        <dbReference type="Proteomes" id="UP001497457"/>
    </source>
</evidence>
<sequence length="252" mass="28165">MKKAKGLLALLLPDDVLAAVLSRLAPRGLATSRCVCRAWRAVVDDHRLLRPEDFLPLSVGGIFPGLWMWGFPPLFAPPSSTTRRTAIGDDLSYLEGARDVSSWLIQDHCDGLLLFSECPDELYPAVCSDHVVNPATRQWASLPPRPPSSLPLGMKDFCHSSYLMFDPVTSSRYEVLLVPKVPHFDLVVDPATKELEWPPSPCAMRIFSSRTGHWDERFFIREGPALGTVGDMEVFSFNPEACYGVYWRGVFL</sequence>
<protein>
    <recommendedName>
        <fullName evidence="2">F-box domain-containing protein</fullName>
    </recommendedName>
</protein>
<dbReference type="PANTHER" id="PTHR34591">
    <property type="entry name" value="OS03G0653100 PROTEIN-RELATED"/>
    <property type="match status" value="1"/>
</dbReference>
<keyword evidence="4" id="KW-1185">Reference proteome</keyword>
<feature type="signal peptide" evidence="1">
    <location>
        <begin position="1"/>
        <end position="18"/>
    </location>
</feature>
<dbReference type="InterPro" id="IPR001810">
    <property type="entry name" value="F-box_dom"/>
</dbReference>